<sequence>MRIATLKLAGGEQTAIRTEAGWVTVAAVNRIAGRSWSTRLFDLLGNGEFAELAAWCRSAASLALQEADAIPFDQAPFAAPYRHPRKIWGIGANYREKAEEMAVVPADGEPICFMKPDTSLIGPGEAIRLPANAGRISAEAEIAVIIGRTCKGAAESEAMDFVAGFAPALDMTASDIHARSPRFLGRSKSFDTFFAFGPEVATPDEFPLPERWTVETALNGRTIHASAADRMIYPIPFLVSFLSSFMTLLPGDVILTGTPGSVPLQGGDTAECRIFGLRPLANPVIEES</sequence>
<keyword evidence="4" id="KW-0378">Hydrolase</keyword>
<dbReference type="Proteomes" id="UP000269097">
    <property type="component" value="Chromosome"/>
</dbReference>
<dbReference type="PANTHER" id="PTHR11820">
    <property type="entry name" value="ACYLPYRUVASE"/>
    <property type="match status" value="1"/>
</dbReference>
<reference evidence="4 5" key="1">
    <citation type="submission" date="2018-10" db="EMBL/GenBank/DDBJ databases">
        <title>Genome Sequence of Cohnella sp.</title>
        <authorList>
            <person name="Srinivasan S."/>
            <person name="Kim M.K."/>
        </authorList>
    </citation>
    <scope>NUCLEOTIDE SEQUENCE [LARGE SCALE GENOMIC DNA]</scope>
    <source>
        <strain evidence="4 5">18JY8-7</strain>
    </source>
</reference>
<dbReference type="Pfam" id="PF01557">
    <property type="entry name" value="FAA_hydrolase"/>
    <property type="match status" value="1"/>
</dbReference>
<protein>
    <submittedName>
        <fullName evidence="4">FAA hydrolase family protein</fullName>
    </submittedName>
</protein>
<dbReference type="PANTHER" id="PTHR11820:SF7">
    <property type="entry name" value="ACYLPYRUVASE FAHD1, MITOCHONDRIAL"/>
    <property type="match status" value="1"/>
</dbReference>
<dbReference type="InterPro" id="IPR011234">
    <property type="entry name" value="Fumarylacetoacetase-like_C"/>
</dbReference>
<evidence type="ECO:0000259" key="3">
    <source>
        <dbReference type="Pfam" id="PF01557"/>
    </source>
</evidence>
<dbReference type="Gene3D" id="3.90.850.10">
    <property type="entry name" value="Fumarylacetoacetase-like, C-terminal domain"/>
    <property type="match status" value="1"/>
</dbReference>
<dbReference type="RefSeq" id="WP_123041463.1">
    <property type="nucleotide sequence ID" value="NZ_CP033433.1"/>
</dbReference>
<dbReference type="GO" id="GO:0046872">
    <property type="term" value="F:metal ion binding"/>
    <property type="evidence" value="ECO:0007669"/>
    <property type="project" value="UniProtKB-KW"/>
</dbReference>
<dbReference type="AlphaFoldDB" id="A0A3G3JZT1"/>
<evidence type="ECO:0000256" key="2">
    <source>
        <dbReference type="ARBA" id="ARBA00022723"/>
    </source>
</evidence>
<keyword evidence="5" id="KW-1185">Reference proteome</keyword>
<evidence type="ECO:0000256" key="1">
    <source>
        <dbReference type="ARBA" id="ARBA00010211"/>
    </source>
</evidence>
<name>A0A3G3JZT1_9BACL</name>
<dbReference type="EMBL" id="CP033433">
    <property type="protein sequence ID" value="AYQ73381.1"/>
    <property type="molecule type" value="Genomic_DNA"/>
</dbReference>
<dbReference type="SUPFAM" id="SSF56529">
    <property type="entry name" value="FAH"/>
    <property type="match status" value="1"/>
</dbReference>
<dbReference type="KEGG" id="coh:EAV92_12850"/>
<evidence type="ECO:0000313" key="5">
    <source>
        <dbReference type="Proteomes" id="UP000269097"/>
    </source>
</evidence>
<accession>A0A3G3JZT1</accession>
<evidence type="ECO:0000313" key="4">
    <source>
        <dbReference type="EMBL" id="AYQ73381.1"/>
    </source>
</evidence>
<feature type="domain" description="Fumarylacetoacetase-like C-terminal" evidence="3">
    <location>
        <begin position="86"/>
        <end position="284"/>
    </location>
</feature>
<dbReference type="InterPro" id="IPR036663">
    <property type="entry name" value="Fumarylacetoacetase_C_sf"/>
</dbReference>
<dbReference type="GO" id="GO:0018773">
    <property type="term" value="F:acetylpyruvate hydrolase activity"/>
    <property type="evidence" value="ECO:0007669"/>
    <property type="project" value="TreeGrafter"/>
</dbReference>
<keyword evidence="2" id="KW-0479">Metal-binding</keyword>
<proteinExistence type="inferred from homology"/>
<organism evidence="4 5">
    <name type="scientific">Cohnella candidum</name>
    <dbReference type="NCBI Taxonomy" id="2674991"/>
    <lineage>
        <taxon>Bacteria</taxon>
        <taxon>Bacillati</taxon>
        <taxon>Bacillota</taxon>
        <taxon>Bacilli</taxon>
        <taxon>Bacillales</taxon>
        <taxon>Paenibacillaceae</taxon>
        <taxon>Cohnella</taxon>
    </lineage>
</organism>
<comment type="similarity">
    <text evidence="1">Belongs to the FAH family.</text>
</comment>
<gene>
    <name evidence="4" type="ORF">EAV92_12850</name>
</gene>